<dbReference type="EMBL" id="DF847425">
    <property type="protein sequence ID" value="GAT51809.1"/>
    <property type="molecule type" value="Genomic_DNA"/>
</dbReference>
<gene>
    <name evidence="3" type="ORF">MCHLO_08921</name>
</gene>
<feature type="transmembrane region" description="Helical" evidence="1">
    <location>
        <begin position="12"/>
        <end position="32"/>
    </location>
</feature>
<sequence>MVHRAARYALHGLSVSGYTLITLICCPCSLLVPHLRPTHCCGGTMDLGAEWAGQVDPPKPFPSKRIDIRSRPHATQPDTCFFLRKLPLELRLAIYEELFGGRHVRMLLIENPEKKRMVVKSTSHISERQISHLLPNALGTSLLRVCRQVYLEAHETLLSSNTFHISALQMGVVSSCGLGTRVGMPYIRHLNLFHVYRVARPTGLVEAFNDQAAASLIRDATAQISTLNRLTHLTITFTEVWTYDTDDPAANREDCEPDQLLNTSWGRLVVGIRLPTLVKVQMKILRQRYMAPIRRHGSDTWQRSLDERITGLMVGDGAQERYQRFLETAGKR</sequence>
<protein>
    <recommendedName>
        <fullName evidence="2">DUF7730 domain-containing protein</fullName>
    </recommendedName>
</protein>
<evidence type="ECO:0000256" key="1">
    <source>
        <dbReference type="SAM" id="Phobius"/>
    </source>
</evidence>
<keyword evidence="4" id="KW-1185">Reference proteome</keyword>
<dbReference type="Pfam" id="PF24864">
    <property type="entry name" value="DUF7730"/>
    <property type="match status" value="1"/>
</dbReference>
<evidence type="ECO:0000313" key="3">
    <source>
        <dbReference type="EMBL" id="GAT51809.1"/>
    </source>
</evidence>
<evidence type="ECO:0000259" key="2">
    <source>
        <dbReference type="Pfam" id="PF24864"/>
    </source>
</evidence>
<name>A0ABQ0LL35_MYCCL</name>
<accession>A0ABQ0LL35</accession>
<dbReference type="Proteomes" id="UP000815677">
    <property type="component" value="Unassembled WGS sequence"/>
</dbReference>
<dbReference type="PANTHER" id="PTHR38790">
    <property type="entry name" value="2EXR DOMAIN-CONTAINING PROTEIN-RELATED"/>
    <property type="match status" value="1"/>
</dbReference>
<keyword evidence="1" id="KW-0812">Transmembrane</keyword>
<feature type="domain" description="DUF7730" evidence="2">
    <location>
        <begin position="78"/>
        <end position="192"/>
    </location>
</feature>
<proteinExistence type="predicted"/>
<evidence type="ECO:0000313" key="4">
    <source>
        <dbReference type="Proteomes" id="UP000815677"/>
    </source>
</evidence>
<keyword evidence="1" id="KW-1133">Transmembrane helix</keyword>
<dbReference type="InterPro" id="IPR056632">
    <property type="entry name" value="DUF7730"/>
</dbReference>
<keyword evidence="1" id="KW-0472">Membrane</keyword>
<organism evidence="3 4">
    <name type="scientific">Mycena chlorophos</name>
    <name type="common">Agaric fungus</name>
    <name type="synonym">Agaricus chlorophos</name>
    <dbReference type="NCBI Taxonomy" id="658473"/>
    <lineage>
        <taxon>Eukaryota</taxon>
        <taxon>Fungi</taxon>
        <taxon>Dikarya</taxon>
        <taxon>Basidiomycota</taxon>
        <taxon>Agaricomycotina</taxon>
        <taxon>Agaricomycetes</taxon>
        <taxon>Agaricomycetidae</taxon>
        <taxon>Agaricales</taxon>
        <taxon>Marasmiineae</taxon>
        <taxon>Mycenaceae</taxon>
        <taxon>Mycena</taxon>
    </lineage>
</organism>
<reference evidence="3" key="1">
    <citation type="submission" date="2014-09" db="EMBL/GenBank/DDBJ databases">
        <title>Genome sequence of the luminous mushroom Mycena chlorophos for searching fungal bioluminescence genes.</title>
        <authorList>
            <person name="Tanaka Y."/>
            <person name="Kasuga D."/>
            <person name="Oba Y."/>
            <person name="Hase S."/>
            <person name="Sato K."/>
            <person name="Oba Y."/>
            <person name="Sakakibara Y."/>
        </authorList>
    </citation>
    <scope>NUCLEOTIDE SEQUENCE</scope>
</reference>